<keyword evidence="3" id="KW-0812">Transmembrane</keyword>
<keyword evidence="6" id="KW-1185">Reference proteome</keyword>
<dbReference type="Gene3D" id="2.60.40.1220">
    <property type="match status" value="1"/>
</dbReference>
<evidence type="ECO:0000256" key="3">
    <source>
        <dbReference type="SAM" id="Phobius"/>
    </source>
</evidence>
<gene>
    <name evidence="5" type="ORF">SAMN05421748_14022</name>
</gene>
<feature type="domain" description="CopC" evidence="4">
    <location>
        <begin position="18"/>
        <end position="108"/>
    </location>
</feature>
<sequence>MLLIAGPGASPARADIAVLQTVPVAGSTLTAPITEVRLSFTRAVHANYSSVEVTGPDGADYASGDLDVFMDLNIVQPVRHLAPGTYRVSWSAGVAAPGEAQGQFDFTVPEAALMAVDDKPAAVAYDNPNSGPGVWLVLGGLAGLVVVLWVVLIVRRSKRELAPPPYRGDRGMDF</sequence>
<proteinExistence type="predicted"/>
<dbReference type="InterPro" id="IPR007348">
    <property type="entry name" value="CopC_dom"/>
</dbReference>
<dbReference type="SUPFAM" id="SSF81296">
    <property type="entry name" value="E set domains"/>
    <property type="match status" value="1"/>
</dbReference>
<accession>A0A285KFL4</accession>
<dbReference type="GO" id="GO:0005507">
    <property type="term" value="F:copper ion binding"/>
    <property type="evidence" value="ECO:0007669"/>
    <property type="project" value="InterPro"/>
</dbReference>
<dbReference type="AlphaFoldDB" id="A0A285KFL4"/>
<dbReference type="EMBL" id="OBDY01000040">
    <property type="protein sequence ID" value="SNY71412.1"/>
    <property type="molecule type" value="Genomic_DNA"/>
</dbReference>
<feature type="transmembrane region" description="Helical" evidence="3">
    <location>
        <begin position="133"/>
        <end position="154"/>
    </location>
</feature>
<evidence type="ECO:0000256" key="1">
    <source>
        <dbReference type="ARBA" id="ARBA00022729"/>
    </source>
</evidence>
<keyword evidence="1" id="KW-0732">Signal</keyword>
<evidence type="ECO:0000313" key="6">
    <source>
        <dbReference type="Proteomes" id="UP000219612"/>
    </source>
</evidence>
<evidence type="ECO:0000259" key="4">
    <source>
        <dbReference type="Pfam" id="PF04234"/>
    </source>
</evidence>
<dbReference type="Proteomes" id="UP000219612">
    <property type="component" value="Unassembled WGS sequence"/>
</dbReference>
<dbReference type="InterPro" id="IPR014756">
    <property type="entry name" value="Ig_E-set"/>
</dbReference>
<dbReference type="InterPro" id="IPR014755">
    <property type="entry name" value="Cu-Rt/internalin_Ig-like"/>
</dbReference>
<evidence type="ECO:0000313" key="5">
    <source>
        <dbReference type="EMBL" id="SNY71412.1"/>
    </source>
</evidence>
<keyword evidence="3" id="KW-0472">Membrane</keyword>
<keyword evidence="2" id="KW-0186">Copper</keyword>
<keyword evidence="3" id="KW-1133">Transmembrane helix</keyword>
<dbReference type="GO" id="GO:0046688">
    <property type="term" value="P:response to copper ion"/>
    <property type="evidence" value="ECO:0007669"/>
    <property type="project" value="InterPro"/>
</dbReference>
<evidence type="ECO:0000256" key="2">
    <source>
        <dbReference type="ARBA" id="ARBA00023008"/>
    </source>
</evidence>
<dbReference type="GO" id="GO:0042597">
    <property type="term" value="C:periplasmic space"/>
    <property type="evidence" value="ECO:0007669"/>
    <property type="project" value="InterPro"/>
</dbReference>
<protein>
    <submittedName>
        <fullName evidence="5">Copper-binding protein CopC (Methionine-rich)</fullName>
    </submittedName>
</protein>
<organism evidence="5 6">
    <name type="scientific">Paractinoplanes atraurantiacus</name>
    <dbReference type="NCBI Taxonomy" id="1036182"/>
    <lineage>
        <taxon>Bacteria</taxon>
        <taxon>Bacillati</taxon>
        <taxon>Actinomycetota</taxon>
        <taxon>Actinomycetes</taxon>
        <taxon>Micromonosporales</taxon>
        <taxon>Micromonosporaceae</taxon>
        <taxon>Paractinoplanes</taxon>
    </lineage>
</organism>
<dbReference type="Pfam" id="PF04234">
    <property type="entry name" value="CopC"/>
    <property type="match status" value="1"/>
</dbReference>
<reference evidence="5 6" key="1">
    <citation type="submission" date="2017-09" db="EMBL/GenBank/DDBJ databases">
        <authorList>
            <person name="Ehlers B."/>
            <person name="Leendertz F.H."/>
        </authorList>
    </citation>
    <scope>NUCLEOTIDE SEQUENCE [LARGE SCALE GENOMIC DNA]</scope>
    <source>
        <strain evidence="5 6">CGMCC 4.6857</strain>
    </source>
</reference>
<name>A0A285KFL4_9ACTN</name>